<proteinExistence type="predicted"/>
<dbReference type="Proteomes" id="UP000774804">
    <property type="component" value="Unassembled WGS sequence"/>
</dbReference>
<evidence type="ECO:0000313" key="7">
    <source>
        <dbReference type="Proteomes" id="UP000251314"/>
    </source>
</evidence>
<name>A0A329SVL1_9STRA</name>
<evidence type="ECO:0000313" key="4">
    <source>
        <dbReference type="EMBL" id="KAG2974453.1"/>
    </source>
</evidence>
<evidence type="ECO:0000313" key="3">
    <source>
        <dbReference type="EMBL" id="KAG2895100.1"/>
    </source>
</evidence>
<reference evidence="6 7" key="1">
    <citation type="submission" date="2018-01" db="EMBL/GenBank/DDBJ databases">
        <title>Draft genome of the strawberry crown rot pathogen Phytophthora cactorum.</title>
        <authorList>
            <person name="Armitage A.D."/>
            <person name="Lysoe E."/>
            <person name="Nellist C.F."/>
            <person name="Harrison R.J."/>
            <person name="Brurberg M.B."/>
        </authorList>
    </citation>
    <scope>NUCLEOTIDE SEQUENCE [LARGE SCALE GENOMIC DNA]</scope>
    <source>
        <strain evidence="6 7">10300</strain>
    </source>
</reference>
<dbReference type="Proteomes" id="UP000697107">
    <property type="component" value="Unassembled WGS sequence"/>
</dbReference>
<dbReference type="EMBL" id="RCML01000530">
    <property type="protein sequence ID" value="KAG2974453.1"/>
    <property type="molecule type" value="Genomic_DNA"/>
</dbReference>
<evidence type="ECO:0000313" key="2">
    <source>
        <dbReference type="EMBL" id="KAG2884876.1"/>
    </source>
</evidence>
<reference evidence="5" key="2">
    <citation type="submission" date="2018-05" db="EMBL/GenBank/DDBJ databases">
        <title>Effector identification in a new, highly contiguous assembly of the strawberry crown rot pathogen Phytophthora cactorum.</title>
        <authorList>
            <person name="Armitage A.D."/>
            <person name="Nellist C.F."/>
            <person name="Bates H."/>
            <person name="Vickerstaff R.J."/>
            <person name="Harrison R.J."/>
        </authorList>
    </citation>
    <scope>NUCLEOTIDE SEQUENCE</scope>
    <source>
        <strain evidence="1">15-7</strain>
        <strain evidence="2">4032</strain>
        <strain evidence="3">4040</strain>
        <strain evidence="4">P415</strain>
        <strain evidence="5">P421</strain>
    </source>
</reference>
<evidence type="ECO:0000313" key="1">
    <source>
        <dbReference type="EMBL" id="KAG2841075.1"/>
    </source>
</evidence>
<dbReference type="Proteomes" id="UP000735874">
    <property type="component" value="Unassembled WGS sequence"/>
</dbReference>
<dbReference type="EMBL" id="RCMI01001462">
    <property type="protein sequence ID" value="KAG2884876.1"/>
    <property type="molecule type" value="Genomic_DNA"/>
</dbReference>
<sequence length="96" mass="10927">MLEDFHGEINRRNMRMKLVRKGLLPQIIKPEFDQVSDCSTVEWKANDLKTLGVIAGGVSLTYQVYIRGVKTAGEAWALLEEHINRKTLKNLLFVAV</sequence>
<keyword evidence="7" id="KW-1185">Reference proteome</keyword>
<organism evidence="6 7">
    <name type="scientific">Phytophthora cactorum</name>
    <dbReference type="NCBI Taxonomy" id="29920"/>
    <lineage>
        <taxon>Eukaryota</taxon>
        <taxon>Sar</taxon>
        <taxon>Stramenopiles</taxon>
        <taxon>Oomycota</taxon>
        <taxon>Peronosporomycetes</taxon>
        <taxon>Peronosporales</taxon>
        <taxon>Peronosporaceae</taxon>
        <taxon>Phytophthora</taxon>
    </lineage>
</organism>
<dbReference type="Proteomes" id="UP000760860">
    <property type="component" value="Unassembled WGS sequence"/>
</dbReference>
<comment type="caution">
    <text evidence="6">The sequence shown here is derived from an EMBL/GenBank/DDBJ whole genome shotgun (WGS) entry which is preliminary data.</text>
</comment>
<dbReference type="EMBL" id="RCMK01001397">
    <property type="protein sequence ID" value="KAG2895100.1"/>
    <property type="molecule type" value="Genomic_DNA"/>
</dbReference>
<evidence type="ECO:0000313" key="6">
    <source>
        <dbReference type="EMBL" id="RAW39868.1"/>
    </source>
</evidence>
<dbReference type="AlphaFoldDB" id="A0A329SVL1"/>
<dbReference type="EMBL" id="RCMG01000952">
    <property type="protein sequence ID" value="KAG2841075.1"/>
    <property type="molecule type" value="Genomic_DNA"/>
</dbReference>
<dbReference type="Proteomes" id="UP000736787">
    <property type="component" value="Unassembled WGS sequence"/>
</dbReference>
<dbReference type="VEuPathDB" id="FungiDB:PC110_g3953"/>
<dbReference type="EMBL" id="RCMV01003519">
    <property type="protein sequence ID" value="KAG3198436.1"/>
    <property type="molecule type" value="Genomic_DNA"/>
</dbReference>
<evidence type="ECO:0000313" key="5">
    <source>
        <dbReference type="EMBL" id="KAG3198436.1"/>
    </source>
</evidence>
<gene>
    <name evidence="6" type="ORF">PC110_g3953</name>
    <name evidence="1" type="ORF">PC113_g19107</name>
    <name evidence="2" type="ORF">PC115_g21198</name>
    <name evidence="3" type="ORF">PC117_g23320</name>
    <name evidence="4" type="ORF">PC118_g14512</name>
    <name evidence="5" type="ORF">PC129_g24339</name>
</gene>
<protein>
    <submittedName>
        <fullName evidence="6">Uncharacterized protein</fullName>
    </submittedName>
</protein>
<dbReference type="EMBL" id="MJFZ01000058">
    <property type="protein sequence ID" value="RAW39868.1"/>
    <property type="molecule type" value="Genomic_DNA"/>
</dbReference>
<dbReference type="OrthoDB" id="101023at2759"/>
<dbReference type="Proteomes" id="UP000251314">
    <property type="component" value="Unassembled WGS sequence"/>
</dbReference>
<accession>A0A329SVL1</accession>